<evidence type="ECO:0000256" key="5">
    <source>
        <dbReference type="PROSITE-ProRule" id="PRU01026"/>
    </source>
</evidence>
<dbReference type="PROSITE" id="PS51689">
    <property type="entry name" value="SAM_RNA_A_N6_MT"/>
    <property type="match status" value="1"/>
</dbReference>
<dbReference type="Gene3D" id="1.10.8.100">
    <property type="entry name" value="Ribosomal RNA adenine dimethylase-like, domain 2"/>
    <property type="match status" value="1"/>
</dbReference>
<gene>
    <name evidence="7" type="ORF">UV89_C0038G0002</name>
</gene>
<dbReference type="Pfam" id="PF00398">
    <property type="entry name" value="RrnaAD"/>
    <property type="match status" value="1"/>
</dbReference>
<keyword evidence="2 5" id="KW-0808">Transferase</keyword>
<dbReference type="GO" id="GO:0000179">
    <property type="term" value="F:rRNA (adenine-N6,N6-)-dimethyltransferase activity"/>
    <property type="evidence" value="ECO:0007669"/>
    <property type="project" value="UniProtKB-UniRule"/>
</dbReference>
<dbReference type="CDD" id="cd02440">
    <property type="entry name" value="AdoMet_MTases"/>
    <property type="match status" value="1"/>
</dbReference>
<feature type="binding site" evidence="5">
    <location>
        <position position="38"/>
    </location>
    <ligand>
        <name>S-adenosyl-L-methionine</name>
        <dbReference type="ChEBI" id="CHEBI:59789"/>
    </ligand>
</feature>
<evidence type="ECO:0000313" key="8">
    <source>
        <dbReference type="Proteomes" id="UP000033910"/>
    </source>
</evidence>
<comment type="caution">
    <text evidence="7">The sequence shown here is derived from an EMBL/GenBank/DDBJ whole genome shotgun (WGS) entry which is preliminary data.</text>
</comment>
<dbReference type="InterPro" id="IPR023165">
    <property type="entry name" value="rRNA_Ade_diMease-like_C"/>
</dbReference>
<evidence type="ECO:0000259" key="6">
    <source>
        <dbReference type="SMART" id="SM00650"/>
    </source>
</evidence>
<evidence type="ECO:0000256" key="2">
    <source>
        <dbReference type="ARBA" id="ARBA00022679"/>
    </source>
</evidence>
<keyword evidence="4 5" id="KW-0694">RNA-binding</keyword>
<dbReference type="InterPro" id="IPR029063">
    <property type="entry name" value="SAM-dependent_MTases_sf"/>
</dbReference>
<comment type="similarity">
    <text evidence="5">Belongs to the class I-like SAM-binding methyltransferase superfamily. rRNA adenine N(6)-methyltransferase family.</text>
</comment>
<protein>
    <submittedName>
        <fullName evidence="7">rRNA (Adenine-N(6)-)-methyltransferase</fullName>
    </submittedName>
</protein>
<evidence type="ECO:0000256" key="1">
    <source>
        <dbReference type="ARBA" id="ARBA00022603"/>
    </source>
</evidence>
<evidence type="ECO:0000256" key="4">
    <source>
        <dbReference type="ARBA" id="ARBA00022884"/>
    </source>
</evidence>
<dbReference type="Proteomes" id="UP000033910">
    <property type="component" value="Unassembled WGS sequence"/>
</dbReference>
<sequence length="289" mass="33132">MRVADLTVSQNFLTDPELVHKLAVRAGISKDDTVLDIGAGKGIITEALAGIAGSVISLELDRGLHQQLKEKFAGNPRVQVINEDFLNFLIPTRPYKVFSNIPFSITSLIVNKLLFTGRVPDDAFLVMQKEAANRFMGKGEGYLFSLLTQPFFDLSVFYKFKREDFSPSPAVDVALLRIHKKERPLITTEFRDLYFDFICYVVNQQKSTLKLRLNRIFTAVQFYRISSELKFSVTASVKELTFSQWLSLFEKYLSFVDREKKSLTFGAYTHYRKITSGKKKVTRTRVRRP</sequence>
<feature type="binding site" evidence="5">
    <location>
        <position position="84"/>
    </location>
    <ligand>
        <name>S-adenosyl-L-methionine</name>
        <dbReference type="ChEBI" id="CHEBI:59789"/>
    </ligand>
</feature>
<reference evidence="7 8" key="1">
    <citation type="journal article" date="2015" name="Nature">
        <title>rRNA introns, odd ribosomes, and small enigmatic genomes across a large radiation of phyla.</title>
        <authorList>
            <person name="Brown C.T."/>
            <person name="Hug L.A."/>
            <person name="Thomas B.C."/>
            <person name="Sharon I."/>
            <person name="Castelle C.J."/>
            <person name="Singh A."/>
            <person name="Wilkins M.J."/>
            <person name="Williams K.H."/>
            <person name="Banfield J.F."/>
        </authorList>
    </citation>
    <scope>NUCLEOTIDE SEQUENCE [LARGE SCALE GENOMIC DNA]</scope>
</reference>
<dbReference type="PROSITE" id="PS01131">
    <property type="entry name" value="RRNA_A_DIMETH"/>
    <property type="match status" value="1"/>
</dbReference>
<dbReference type="InterPro" id="IPR020596">
    <property type="entry name" value="rRNA_Ade_Mease_Trfase_CS"/>
</dbReference>
<dbReference type="PANTHER" id="PTHR11727:SF7">
    <property type="entry name" value="DIMETHYLADENOSINE TRANSFERASE-RELATED"/>
    <property type="match status" value="1"/>
</dbReference>
<evidence type="ECO:0000313" key="7">
    <source>
        <dbReference type="EMBL" id="KKT09347.1"/>
    </source>
</evidence>
<dbReference type="InterPro" id="IPR020598">
    <property type="entry name" value="rRNA_Ade_methylase_Trfase_N"/>
</dbReference>
<dbReference type="AlphaFoldDB" id="A0A0G1GPM6"/>
<keyword evidence="3 5" id="KW-0949">S-adenosyl-L-methionine</keyword>
<organism evidence="7 8">
    <name type="scientific">candidate division WWE3 bacterium GW2011_GWB2_43_22</name>
    <dbReference type="NCBI Taxonomy" id="1619118"/>
    <lineage>
        <taxon>Bacteria</taxon>
        <taxon>Katanobacteria</taxon>
    </lineage>
</organism>
<keyword evidence="1 5" id="KW-0489">Methyltransferase</keyword>
<feature type="binding site" evidence="5">
    <location>
        <position position="59"/>
    </location>
    <ligand>
        <name>S-adenosyl-L-methionine</name>
        <dbReference type="ChEBI" id="CHEBI:59789"/>
    </ligand>
</feature>
<accession>A0A0G1GPM6</accession>
<dbReference type="SUPFAM" id="SSF53335">
    <property type="entry name" value="S-adenosyl-L-methionine-dependent methyltransferases"/>
    <property type="match status" value="1"/>
</dbReference>
<dbReference type="InterPro" id="IPR001737">
    <property type="entry name" value="KsgA/Erm"/>
</dbReference>
<feature type="binding site" evidence="5">
    <location>
        <position position="11"/>
    </location>
    <ligand>
        <name>S-adenosyl-L-methionine</name>
        <dbReference type="ChEBI" id="CHEBI:59789"/>
    </ligand>
</feature>
<dbReference type="NCBIfam" id="NF000499">
    <property type="entry name" value="Erm23S_rRNA_broad"/>
    <property type="match status" value="1"/>
</dbReference>
<dbReference type="SMART" id="SM00650">
    <property type="entry name" value="rADc"/>
    <property type="match status" value="1"/>
</dbReference>
<feature type="binding site" evidence="5">
    <location>
        <position position="13"/>
    </location>
    <ligand>
        <name>S-adenosyl-L-methionine</name>
        <dbReference type="ChEBI" id="CHEBI:59789"/>
    </ligand>
</feature>
<proteinExistence type="inferred from homology"/>
<feature type="domain" description="Ribosomal RNA adenine methylase transferase N-terminal" evidence="6">
    <location>
        <begin position="18"/>
        <end position="182"/>
    </location>
</feature>
<feature type="binding site" evidence="5">
    <location>
        <position position="100"/>
    </location>
    <ligand>
        <name>S-adenosyl-L-methionine</name>
        <dbReference type="ChEBI" id="CHEBI:59789"/>
    </ligand>
</feature>
<dbReference type="GO" id="GO:0003723">
    <property type="term" value="F:RNA binding"/>
    <property type="evidence" value="ECO:0007669"/>
    <property type="project" value="UniProtKB-UniRule"/>
</dbReference>
<name>A0A0G1GPM6_UNCKA</name>
<dbReference type="PANTHER" id="PTHR11727">
    <property type="entry name" value="DIMETHYLADENOSINE TRANSFERASE"/>
    <property type="match status" value="1"/>
</dbReference>
<evidence type="ECO:0000256" key="3">
    <source>
        <dbReference type="ARBA" id="ARBA00022691"/>
    </source>
</evidence>
<dbReference type="EMBL" id="LCGF01000038">
    <property type="protein sequence ID" value="KKT09347.1"/>
    <property type="molecule type" value="Genomic_DNA"/>
</dbReference>
<dbReference type="Gene3D" id="3.40.50.150">
    <property type="entry name" value="Vaccinia Virus protein VP39"/>
    <property type="match status" value="1"/>
</dbReference>